<dbReference type="SUPFAM" id="SSF53335">
    <property type="entry name" value="S-adenosyl-L-methionine-dependent methyltransferases"/>
    <property type="match status" value="1"/>
</dbReference>
<dbReference type="CDD" id="cd02440">
    <property type="entry name" value="AdoMet_MTases"/>
    <property type="match status" value="1"/>
</dbReference>
<dbReference type="Pfam" id="PF13679">
    <property type="entry name" value="Methyltransf_32"/>
    <property type="match status" value="1"/>
</dbReference>
<evidence type="ECO:0000313" key="2">
    <source>
        <dbReference type="EMBL" id="KAK9874678.1"/>
    </source>
</evidence>
<comment type="caution">
    <text evidence="2">The sequence shown here is derived from an EMBL/GenBank/DDBJ whole genome shotgun (WGS) entry which is preliminary data.</text>
</comment>
<organism evidence="2 3">
    <name type="scientific">Henosepilachna vigintioctopunctata</name>
    <dbReference type="NCBI Taxonomy" id="420089"/>
    <lineage>
        <taxon>Eukaryota</taxon>
        <taxon>Metazoa</taxon>
        <taxon>Ecdysozoa</taxon>
        <taxon>Arthropoda</taxon>
        <taxon>Hexapoda</taxon>
        <taxon>Insecta</taxon>
        <taxon>Pterygota</taxon>
        <taxon>Neoptera</taxon>
        <taxon>Endopterygota</taxon>
        <taxon>Coleoptera</taxon>
        <taxon>Polyphaga</taxon>
        <taxon>Cucujiformia</taxon>
        <taxon>Coccinelloidea</taxon>
        <taxon>Coccinellidae</taxon>
        <taxon>Epilachninae</taxon>
        <taxon>Epilachnini</taxon>
        <taxon>Henosepilachna</taxon>
    </lineage>
</organism>
<keyword evidence="3" id="KW-1185">Reference proteome</keyword>
<protein>
    <recommendedName>
        <fullName evidence="1">Methyltransferase domain-containing protein</fullName>
    </recommendedName>
</protein>
<dbReference type="EMBL" id="JARQZJ010000032">
    <property type="protein sequence ID" value="KAK9874678.1"/>
    <property type="molecule type" value="Genomic_DNA"/>
</dbReference>
<gene>
    <name evidence="2" type="ORF">WA026_005498</name>
</gene>
<dbReference type="PANTHER" id="PTHR12496:SF9">
    <property type="entry name" value="METHYLTRANSFERASE-LIKE PROTEIN 25-RELATED"/>
    <property type="match status" value="1"/>
</dbReference>
<reference evidence="2 3" key="1">
    <citation type="submission" date="2023-03" db="EMBL/GenBank/DDBJ databases">
        <title>Genome insight into feeding habits of ladybird beetles.</title>
        <authorList>
            <person name="Li H.-S."/>
            <person name="Huang Y.-H."/>
            <person name="Pang H."/>
        </authorList>
    </citation>
    <scope>NUCLEOTIDE SEQUENCE [LARGE SCALE GENOMIC DNA]</scope>
    <source>
        <strain evidence="2">SYSU_2023b</strain>
        <tissue evidence="2">Whole body</tissue>
    </source>
</reference>
<dbReference type="PANTHER" id="PTHR12496">
    <property type="entry name" value="CGI-41 METHYLTRANSFERASE"/>
    <property type="match status" value="1"/>
</dbReference>
<sequence>MNSIELVQHYIEKVLFHLQPLLPLANCHMVDFFTKNIFKTTLSDEMTNEINSIPHYLVCQNILEGNFTNIPILKKYFESCSKCTLLECKNICLTLEEYYNKMESLGYKNMNRFKLDIFMSQKKSHEVEILSSVVASLKHIGYTSHVIDIGDGKGYLSSMLALHHKIPVLGIDASANNSDSAVKRVKKLEKVWNTVYDSPKKSVPKRTESNFTSSHELYKQITKFVEPDTNFNEMMDNIFNEKIDRISLVGLHTCGNLAATSIKIFTQNTSVRTLANVGCCYHLLNEKFEYSPAEHIVGFPMSDYLLKKQVSIGRNARMVAAQSVNRIFHKKELPDISIFYRALLQVVLENECKQLPCKTVGKMKKKYKNFVEYVRMAVNKLELENFDVSDQDLQKLHDNYKPRLDELNIFYLIRSVISPVIENLILLDRLLFLLEQGYDKSFIVQLFDAIISPRCYGIISIKT</sequence>
<name>A0AAW1U153_9CUCU</name>
<dbReference type="InterPro" id="IPR025714">
    <property type="entry name" value="Methyltranfer_dom"/>
</dbReference>
<dbReference type="Proteomes" id="UP001431783">
    <property type="component" value="Unassembled WGS sequence"/>
</dbReference>
<dbReference type="InterPro" id="IPR052220">
    <property type="entry name" value="METTL25"/>
</dbReference>
<evidence type="ECO:0000313" key="3">
    <source>
        <dbReference type="Proteomes" id="UP001431783"/>
    </source>
</evidence>
<dbReference type="InterPro" id="IPR029063">
    <property type="entry name" value="SAM-dependent_MTases_sf"/>
</dbReference>
<proteinExistence type="predicted"/>
<feature type="domain" description="Methyltransferase" evidence="1">
    <location>
        <begin position="122"/>
        <end position="286"/>
    </location>
</feature>
<accession>A0AAW1U153</accession>
<dbReference type="AlphaFoldDB" id="A0AAW1U153"/>
<evidence type="ECO:0000259" key="1">
    <source>
        <dbReference type="Pfam" id="PF13679"/>
    </source>
</evidence>